<evidence type="ECO:0000313" key="1">
    <source>
        <dbReference type="EMBL" id="GHO56935.1"/>
    </source>
</evidence>
<comment type="caution">
    <text evidence="1">The sequence shown here is derived from an EMBL/GenBank/DDBJ whole genome shotgun (WGS) entry which is preliminary data.</text>
</comment>
<evidence type="ECO:0008006" key="3">
    <source>
        <dbReference type="Google" id="ProtNLM"/>
    </source>
</evidence>
<protein>
    <recommendedName>
        <fullName evidence="3">DUF1579 domain-containing protein</fullName>
    </recommendedName>
</protein>
<sequence length="172" mass="20167">MHMTHEHTQNFGHDFDALIGSWKVVNRRKAGNYFLANQALGEEAVWEEFQGCDHFEKQLDGRAIVEHWEATLPSGERALGLSIKAFEPTTQQWSIIWIDNRNPLDYRPLYGTFENEIGTFFQVIETPDGQPLHVRYIWDEFTATTARWQQAFSFDGGEHWETNWIMNFTREA</sequence>
<proteinExistence type="predicted"/>
<dbReference type="Proteomes" id="UP000654345">
    <property type="component" value="Unassembled WGS sequence"/>
</dbReference>
<evidence type="ECO:0000313" key="2">
    <source>
        <dbReference type="Proteomes" id="UP000654345"/>
    </source>
</evidence>
<organism evidence="1 2">
    <name type="scientific">Ktedonobacter robiniae</name>
    <dbReference type="NCBI Taxonomy" id="2778365"/>
    <lineage>
        <taxon>Bacteria</taxon>
        <taxon>Bacillati</taxon>
        <taxon>Chloroflexota</taxon>
        <taxon>Ktedonobacteria</taxon>
        <taxon>Ktedonobacterales</taxon>
        <taxon>Ktedonobacteraceae</taxon>
        <taxon>Ktedonobacter</taxon>
    </lineage>
</organism>
<accession>A0ABQ3UX71</accession>
<gene>
    <name evidence="1" type="ORF">KSB_54100</name>
</gene>
<keyword evidence="2" id="KW-1185">Reference proteome</keyword>
<name>A0ABQ3UX71_9CHLR</name>
<dbReference type="EMBL" id="BNJG01000002">
    <property type="protein sequence ID" value="GHO56935.1"/>
    <property type="molecule type" value="Genomic_DNA"/>
</dbReference>
<reference evidence="1 2" key="1">
    <citation type="journal article" date="2021" name="Int. J. Syst. Evol. Microbiol.">
        <title>Reticulibacter mediterranei gen. nov., sp. nov., within the new family Reticulibacteraceae fam. nov., and Ktedonospora formicarum gen. nov., sp. nov., Ktedonobacter robiniae sp. nov., Dictyobacter formicarum sp. nov. and Dictyobacter arantiisoli sp. nov., belonging to the class Ktedonobacteria.</title>
        <authorList>
            <person name="Yabe S."/>
            <person name="Zheng Y."/>
            <person name="Wang C.M."/>
            <person name="Sakai Y."/>
            <person name="Abe K."/>
            <person name="Yokota A."/>
            <person name="Donadio S."/>
            <person name="Cavaletti L."/>
            <person name="Monciardini P."/>
        </authorList>
    </citation>
    <scope>NUCLEOTIDE SEQUENCE [LARGE SCALE GENOMIC DNA]</scope>
    <source>
        <strain evidence="1 2">SOSP1-30</strain>
    </source>
</reference>